<gene>
    <name evidence="1" type="ORF">CDAR_591141</name>
</gene>
<keyword evidence="2" id="KW-1185">Reference proteome</keyword>
<evidence type="ECO:0000313" key="2">
    <source>
        <dbReference type="Proteomes" id="UP001054837"/>
    </source>
</evidence>
<evidence type="ECO:0000313" key="1">
    <source>
        <dbReference type="EMBL" id="GIY22409.1"/>
    </source>
</evidence>
<proteinExistence type="predicted"/>
<dbReference type="Proteomes" id="UP001054837">
    <property type="component" value="Unassembled WGS sequence"/>
</dbReference>
<dbReference type="AlphaFoldDB" id="A0AAV4RMU5"/>
<dbReference type="EMBL" id="BPLQ01006436">
    <property type="protein sequence ID" value="GIY22409.1"/>
    <property type="molecule type" value="Genomic_DNA"/>
</dbReference>
<accession>A0AAV4RMU5</accession>
<name>A0AAV4RMU5_9ARAC</name>
<sequence length="113" mass="13626">MNHKHWIASFLYQWPTTKWQNISGRSEGKRLTIHNIYYHRPKLHLTRNVPRNNNYYYNPSIYLSWYSAIASVVHCSVSPLRTYESLPMSIFCASKKKDKHIVPYRHNKEKMQE</sequence>
<reference evidence="1 2" key="1">
    <citation type="submission" date="2021-06" db="EMBL/GenBank/DDBJ databases">
        <title>Caerostris darwini draft genome.</title>
        <authorList>
            <person name="Kono N."/>
            <person name="Arakawa K."/>
        </authorList>
    </citation>
    <scope>NUCLEOTIDE SEQUENCE [LARGE SCALE GENOMIC DNA]</scope>
</reference>
<protein>
    <submittedName>
        <fullName evidence="1">Uncharacterized protein</fullName>
    </submittedName>
</protein>
<organism evidence="1 2">
    <name type="scientific">Caerostris darwini</name>
    <dbReference type="NCBI Taxonomy" id="1538125"/>
    <lineage>
        <taxon>Eukaryota</taxon>
        <taxon>Metazoa</taxon>
        <taxon>Ecdysozoa</taxon>
        <taxon>Arthropoda</taxon>
        <taxon>Chelicerata</taxon>
        <taxon>Arachnida</taxon>
        <taxon>Araneae</taxon>
        <taxon>Araneomorphae</taxon>
        <taxon>Entelegynae</taxon>
        <taxon>Araneoidea</taxon>
        <taxon>Araneidae</taxon>
        <taxon>Caerostris</taxon>
    </lineage>
</organism>
<comment type="caution">
    <text evidence="1">The sequence shown here is derived from an EMBL/GenBank/DDBJ whole genome shotgun (WGS) entry which is preliminary data.</text>
</comment>